<dbReference type="AlphaFoldDB" id="A0A182HYW5"/>
<dbReference type="SMART" id="SM00020">
    <property type="entry name" value="Tryp_SPc"/>
    <property type="match status" value="1"/>
</dbReference>
<dbReference type="InterPro" id="IPR033116">
    <property type="entry name" value="TRYPSIN_SER"/>
</dbReference>
<keyword evidence="5" id="KW-1015">Disulfide bond</keyword>
<keyword evidence="8" id="KW-1185">Reference proteome</keyword>
<dbReference type="PANTHER" id="PTHR24276">
    <property type="entry name" value="POLYSERASE-RELATED"/>
    <property type="match status" value="1"/>
</dbReference>
<dbReference type="Pfam" id="PF00089">
    <property type="entry name" value="Trypsin"/>
    <property type="match status" value="1"/>
</dbReference>
<evidence type="ECO:0000313" key="7">
    <source>
        <dbReference type="EnsemblMetazoa" id="AARA006493-PA"/>
    </source>
</evidence>
<evidence type="ECO:0000256" key="3">
    <source>
        <dbReference type="ARBA" id="ARBA00022801"/>
    </source>
</evidence>
<dbReference type="VEuPathDB" id="VectorBase:AARA21_008003"/>
<dbReference type="InterPro" id="IPR001254">
    <property type="entry name" value="Trypsin_dom"/>
</dbReference>
<dbReference type="InterPro" id="IPR043504">
    <property type="entry name" value="Peptidase_S1_PA_chymotrypsin"/>
</dbReference>
<keyword evidence="1" id="KW-0645">Protease</keyword>
<dbReference type="InterPro" id="IPR009003">
    <property type="entry name" value="Peptidase_S1_PA"/>
</dbReference>
<dbReference type="Gene3D" id="2.40.10.10">
    <property type="entry name" value="Trypsin-like serine proteases"/>
    <property type="match status" value="1"/>
</dbReference>
<dbReference type="Proteomes" id="UP000075840">
    <property type="component" value="Unassembled WGS sequence"/>
</dbReference>
<dbReference type="PROSITE" id="PS00135">
    <property type="entry name" value="TRYPSIN_SER"/>
    <property type="match status" value="1"/>
</dbReference>
<dbReference type="GO" id="GO:0007586">
    <property type="term" value="P:digestion"/>
    <property type="evidence" value="ECO:0007669"/>
    <property type="project" value="UniProtKB-KW"/>
</dbReference>
<dbReference type="SUPFAM" id="SSF50494">
    <property type="entry name" value="Trypsin-like serine proteases"/>
    <property type="match status" value="1"/>
</dbReference>
<dbReference type="GO" id="GO:0006508">
    <property type="term" value="P:proteolysis"/>
    <property type="evidence" value="ECO:0007669"/>
    <property type="project" value="UniProtKB-KW"/>
</dbReference>
<proteinExistence type="inferred from homology"/>
<dbReference type="GO" id="GO:0004252">
    <property type="term" value="F:serine-type endopeptidase activity"/>
    <property type="evidence" value="ECO:0007669"/>
    <property type="project" value="InterPro"/>
</dbReference>
<protein>
    <submittedName>
        <fullName evidence="7">Uncharacterized protein</fullName>
    </submittedName>
</protein>
<evidence type="ECO:0000256" key="4">
    <source>
        <dbReference type="ARBA" id="ARBA00022825"/>
    </source>
</evidence>
<accession>A0A182HYW5</accession>
<evidence type="ECO:0000256" key="6">
    <source>
        <dbReference type="ARBA" id="ARBA00024195"/>
    </source>
</evidence>
<dbReference type="CDD" id="cd00190">
    <property type="entry name" value="Tryp_SPc"/>
    <property type="match status" value="1"/>
</dbReference>
<evidence type="ECO:0000256" key="5">
    <source>
        <dbReference type="ARBA" id="ARBA00023157"/>
    </source>
</evidence>
<dbReference type="PROSITE" id="PS50240">
    <property type="entry name" value="TRYPSIN_DOM"/>
    <property type="match status" value="1"/>
</dbReference>
<dbReference type="EMBL" id="APCN01008897">
    <property type="status" value="NOT_ANNOTATED_CDS"/>
    <property type="molecule type" value="Genomic_DNA"/>
</dbReference>
<dbReference type="PROSITE" id="PS00134">
    <property type="entry name" value="TRYPSIN_HIS"/>
    <property type="match status" value="1"/>
</dbReference>
<keyword evidence="2" id="KW-0222">Digestion</keyword>
<dbReference type="PANTHER" id="PTHR24276:SF96">
    <property type="entry name" value="PEPTIDASE S1 DOMAIN-CONTAINING PROTEIN"/>
    <property type="match status" value="1"/>
</dbReference>
<keyword evidence="3" id="KW-0378">Hydrolase</keyword>
<dbReference type="FunFam" id="2.40.10.10:FF:000034">
    <property type="entry name" value="Eupolytin"/>
    <property type="match status" value="1"/>
</dbReference>
<dbReference type="VEuPathDB" id="VectorBase:AARA006493"/>
<dbReference type="InterPro" id="IPR018114">
    <property type="entry name" value="TRYPSIN_HIS"/>
</dbReference>
<keyword evidence="4" id="KW-0720">Serine protease</keyword>
<dbReference type="EnsemblMetazoa" id="AARA006493-RA">
    <property type="protein sequence ID" value="AARA006493-PA"/>
    <property type="gene ID" value="AARA006493"/>
</dbReference>
<organism evidence="7 8">
    <name type="scientific">Anopheles arabiensis</name>
    <name type="common">Mosquito</name>
    <dbReference type="NCBI Taxonomy" id="7173"/>
    <lineage>
        <taxon>Eukaryota</taxon>
        <taxon>Metazoa</taxon>
        <taxon>Ecdysozoa</taxon>
        <taxon>Arthropoda</taxon>
        <taxon>Hexapoda</taxon>
        <taxon>Insecta</taxon>
        <taxon>Pterygota</taxon>
        <taxon>Neoptera</taxon>
        <taxon>Endopterygota</taxon>
        <taxon>Diptera</taxon>
        <taxon>Nematocera</taxon>
        <taxon>Culicoidea</taxon>
        <taxon>Culicidae</taxon>
        <taxon>Anophelinae</taxon>
        <taxon>Anopheles</taxon>
    </lineage>
</organism>
<evidence type="ECO:0000313" key="8">
    <source>
        <dbReference type="Proteomes" id="UP000075840"/>
    </source>
</evidence>
<evidence type="ECO:0000256" key="2">
    <source>
        <dbReference type="ARBA" id="ARBA00022757"/>
    </source>
</evidence>
<comment type="similarity">
    <text evidence="6">Belongs to the peptidase S1 family. CLIP subfamily.</text>
</comment>
<sequence>MKQVIILVVLGMLCENAVQANDNEASRVEATVQSEVLIGDINVNGKTKGVAQSGRIINGVPVSIEIYKFAVSLRVDNRYYCGGSIISVSHVLSAGHCVYHFLTNVSRMSIYGGSTSQFSGGISIPVIRAVNHPDFNPNPPFGIHDFDVAVLTVPRNALRGRPNMAPIAIQNVQIPAGTRCYVVGWGLTDFNARTNPTELRYLNMAIVSQDSCASAYSQVNILGINSNMICAKGNQGTDTCKGDSGSALVCGGRLTGISSFTSSMCKTDLPAGLAKLTDPSIRSFICKETGVFMFTYV</sequence>
<reference evidence="7" key="1">
    <citation type="submission" date="2022-08" db="UniProtKB">
        <authorList>
            <consortium name="EnsemblMetazoa"/>
        </authorList>
    </citation>
    <scope>IDENTIFICATION</scope>
    <source>
        <strain evidence="7">Dongola</strain>
    </source>
</reference>
<dbReference type="InterPro" id="IPR050430">
    <property type="entry name" value="Peptidase_S1"/>
</dbReference>
<dbReference type="PRINTS" id="PR00722">
    <property type="entry name" value="CHYMOTRYPSIN"/>
</dbReference>
<evidence type="ECO:0000256" key="1">
    <source>
        <dbReference type="ARBA" id="ARBA00022670"/>
    </source>
</evidence>
<name>A0A182HYW5_ANOAR</name>
<dbReference type="InterPro" id="IPR001314">
    <property type="entry name" value="Peptidase_S1A"/>
</dbReference>